<evidence type="ECO:0000313" key="5">
    <source>
        <dbReference type="EMBL" id="KKN68657.1"/>
    </source>
</evidence>
<dbReference type="InterPro" id="IPR036737">
    <property type="entry name" value="OmpA-like_sf"/>
</dbReference>
<evidence type="ECO:0000256" key="3">
    <source>
        <dbReference type="SAM" id="MobiDB-lite"/>
    </source>
</evidence>
<dbReference type="Pfam" id="PF00691">
    <property type="entry name" value="OmpA"/>
    <property type="match status" value="1"/>
</dbReference>
<proteinExistence type="predicted"/>
<feature type="region of interest" description="Disordered" evidence="3">
    <location>
        <begin position="264"/>
        <end position="283"/>
    </location>
</feature>
<sequence>MGRLYLSLLLGVVLPSQALTFQTRIEDVEWAVEGDKFECRLSQTVSGYGEAMFVRRAGERPVFQLTAWSNLMQPGQAQLYNDVPPWRTNSRARILGVATIQDGPVVMNLPYQQSGQMLAGLAEGLHPTIQRAGWANAPDSVRVVVSSIGYKQAWLDFQQCISGLLPMNIDQISASAISFASGGVTLSQQARSMLDVVLAYMEADPEIKTIELDGHSDNVGDRLTNRELSRQRALVVQAYLVERGIDAEKFTLRFHGDRYPVASNKSADGRAKNRRVALRLEKP</sequence>
<dbReference type="PANTHER" id="PTHR30329:SF17">
    <property type="entry name" value="LIPOPROTEIN YFIB-RELATED"/>
    <property type="match status" value="1"/>
</dbReference>
<accession>A0A0F9T1H2</accession>
<reference evidence="5" key="1">
    <citation type="journal article" date="2015" name="Nature">
        <title>Complex archaea that bridge the gap between prokaryotes and eukaryotes.</title>
        <authorList>
            <person name="Spang A."/>
            <person name="Saw J.H."/>
            <person name="Jorgensen S.L."/>
            <person name="Zaremba-Niedzwiedzka K."/>
            <person name="Martijn J."/>
            <person name="Lind A.E."/>
            <person name="van Eijk R."/>
            <person name="Schleper C."/>
            <person name="Guy L."/>
            <person name="Ettema T.J."/>
        </authorList>
    </citation>
    <scope>NUCLEOTIDE SEQUENCE</scope>
</reference>
<evidence type="ECO:0000259" key="4">
    <source>
        <dbReference type="PROSITE" id="PS51123"/>
    </source>
</evidence>
<dbReference type="InterPro" id="IPR050330">
    <property type="entry name" value="Bact_OuterMem_StrucFunc"/>
</dbReference>
<keyword evidence="2" id="KW-0472">Membrane</keyword>
<dbReference type="InterPro" id="IPR041544">
    <property type="entry name" value="MotY_N"/>
</dbReference>
<dbReference type="InterPro" id="IPR006665">
    <property type="entry name" value="OmpA-like"/>
</dbReference>
<organism evidence="5">
    <name type="scientific">marine sediment metagenome</name>
    <dbReference type="NCBI Taxonomy" id="412755"/>
    <lineage>
        <taxon>unclassified sequences</taxon>
        <taxon>metagenomes</taxon>
        <taxon>ecological metagenomes</taxon>
    </lineage>
</organism>
<dbReference type="Gene3D" id="2.60.40.2540">
    <property type="match status" value="1"/>
</dbReference>
<dbReference type="AlphaFoldDB" id="A0A0F9T1H2"/>
<evidence type="ECO:0000256" key="1">
    <source>
        <dbReference type="ARBA" id="ARBA00004442"/>
    </source>
</evidence>
<dbReference type="CDD" id="cd07185">
    <property type="entry name" value="OmpA_C-like"/>
    <property type="match status" value="1"/>
</dbReference>
<evidence type="ECO:0000256" key="2">
    <source>
        <dbReference type="ARBA" id="ARBA00023136"/>
    </source>
</evidence>
<protein>
    <recommendedName>
        <fullName evidence="4">OmpA-like domain-containing protein</fullName>
    </recommendedName>
</protein>
<dbReference type="SUPFAM" id="SSF103088">
    <property type="entry name" value="OmpA-like"/>
    <property type="match status" value="1"/>
</dbReference>
<dbReference type="Gene3D" id="3.30.1330.60">
    <property type="entry name" value="OmpA-like domain"/>
    <property type="match status" value="1"/>
</dbReference>
<dbReference type="GO" id="GO:0009279">
    <property type="term" value="C:cell outer membrane"/>
    <property type="evidence" value="ECO:0007669"/>
    <property type="project" value="UniProtKB-SubCell"/>
</dbReference>
<comment type="caution">
    <text evidence="5">The sequence shown here is derived from an EMBL/GenBank/DDBJ whole genome shotgun (WGS) entry which is preliminary data.</text>
</comment>
<feature type="domain" description="OmpA-like" evidence="4">
    <location>
        <begin position="166"/>
        <end position="283"/>
    </location>
</feature>
<name>A0A0F9T1H2_9ZZZZ</name>
<dbReference type="Pfam" id="PF18393">
    <property type="entry name" value="MotY_N"/>
    <property type="match status" value="1"/>
</dbReference>
<comment type="subcellular location">
    <subcellularLocation>
        <location evidence="1">Cell outer membrane</location>
    </subcellularLocation>
</comment>
<dbReference type="PRINTS" id="PR01021">
    <property type="entry name" value="OMPADOMAIN"/>
</dbReference>
<dbReference type="InterPro" id="IPR006664">
    <property type="entry name" value="OMP_bac"/>
</dbReference>
<dbReference type="EMBL" id="LAZR01000443">
    <property type="protein sequence ID" value="KKN68657.1"/>
    <property type="molecule type" value="Genomic_DNA"/>
</dbReference>
<dbReference type="PRINTS" id="PR01023">
    <property type="entry name" value="NAFLGMOTY"/>
</dbReference>
<gene>
    <name evidence="5" type="ORF">LCGC14_0449440</name>
</gene>
<dbReference type="PANTHER" id="PTHR30329">
    <property type="entry name" value="STATOR ELEMENT OF FLAGELLAR MOTOR COMPLEX"/>
    <property type="match status" value="1"/>
</dbReference>
<dbReference type="PROSITE" id="PS51123">
    <property type="entry name" value="OMPA_2"/>
    <property type="match status" value="1"/>
</dbReference>